<dbReference type="AlphaFoldDB" id="A0A7C9NAL8"/>
<sequence>MYDGRGWIEWDISVDSTIIRAHQHAAGAPPSLPPAQKGDGWRTKRGDPMPADLAARLEEVVRLEKD</sequence>
<reference evidence="2 3" key="1">
    <citation type="submission" date="2020-01" db="EMBL/GenBank/DDBJ databases">
        <title>Herbidospora sp. NEAU-GS84 nov., a novel actinomycete isolated from soil.</title>
        <authorList>
            <person name="Han L."/>
        </authorList>
    </citation>
    <scope>NUCLEOTIDE SEQUENCE [LARGE SCALE GENOMIC DNA]</scope>
    <source>
        <strain evidence="2 3">NEAU-GS84</strain>
    </source>
</reference>
<evidence type="ECO:0000313" key="3">
    <source>
        <dbReference type="Proteomes" id="UP000479526"/>
    </source>
</evidence>
<dbReference type="Proteomes" id="UP000479526">
    <property type="component" value="Unassembled WGS sequence"/>
</dbReference>
<protein>
    <submittedName>
        <fullName evidence="2">Transposase</fullName>
    </submittedName>
</protein>
<keyword evidence="3" id="KW-1185">Reference proteome</keyword>
<comment type="caution">
    <text evidence="2">The sequence shown here is derived from an EMBL/GenBank/DDBJ whole genome shotgun (WGS) entry which is preliminary data.</text>
</comment>
<dbReference type="EMBL" id="WXEW01000009">
    <property type="protein sequence ID" value="NAS25913.1"/>
    <property type="molecule type" value="Genomic_DNA"/>
</dbReference>
<proteinExistence type="predicted"/>
<accession>A0A7C9NAL8</accession>
<gene>
    <name evidence="2" type="ORF">GT755_30075</name>
</gene>
<feature type="region of interest" description="Disordered" evidence="1">
    <location>
        <begin position="24"/>
        <end position="48"/>
    </location>
</feature>
<name>A0A7C9NAL8_9ACTN</name>
<evidence type="ECO:0000256" key="1">
    <source>
        <dbReference type="SAM" id="MobiDB-lite"/>
    </source>
</evidence>
<evidence type="ECO:0000313" key="2">
    <source>
        <dbReference type="EMBL" id="NAS25913.1"/>
    </source>
</evidence>
<organism evidence="2 3">
    <name type="scientific">Herbidospora solisilvae</name>
    <dbReference type="NCBI Taxonomy" id="2696284"/>
    <lineage>
        <taxon>Bacteria</taxon>
        <taxon>Bacillati</taxon>
        <taxon>Actinomycetota</taxon>
        <taxon>Actinomycetes</taxon>
        <taxon>Streptosporangiales</taxon>
        <taxon>Streptosporangiaceae</taxon>
        <taxon>Herbidospora</taxon>
    </lineage>
</organism>